<keyword evidence="6" id="KW-0418">Kinase</keyword>
<feature type="domain" description="Histidine kinase" evidence="9">
    <location>
        <begin position="29"/>
        <end position="216"/>
    </location>
</feature>
<dbReference type="InterPro" id="IPR036890">
    <property type="entry name" value="HATPase_C_sf"/>
</dbReference>
<evidence type="ECO:0000256" key="6">
    <source>
        <dbReference type="ARBA" id="ARBA00022777"/>
    </source>
</evidence>
<dbReference type="SMART" id="SM00387">
    <property type="entry name" value="HATPase_c"/>
    <property type="match status" value="1"/>
</dbReference>
<keyword evidence="7" id="KW-0472">Membrane</keyword>
<evidence type="ECO:0000313" key="11">
    <source>
        <dbReference type="Proteomes" id="UP000233786"/>
    </source>
</evidence>
<feature type="region of interest" description="Disordered" evidence="8">
    <location>
        <begin position="1"/>
        <end position="26"/>
    </location>
</feature>
<dbReference type="Gene3D" id="3.30.565.10">
    <property type="entry name" value="Histidine kinase-like ATPase, C-terminal domain"/>
    <property type="match status" value="1"/>
</dbReference>
<keyword evidence="4" id="KW-0808">Transferase</keyword>
<dbReference type="PANTHER" id="PTHR45436:SF5">
    <property type="entry name" value="SENSOR HISTIDINE KINASE TRCS"/>
    <property type="match status" value="1"/>
</dbReference>
<accession>A0A2N3Y456</accession>
<organism evidence="10 11">
    <name type="scientific">Saccharopolyspora spinosa</name>
    <dbReference type="NCBI Taxonomy" id="60894"/>
    <lineage>
        <taxon>Bacteria</taxon>
        <taxon>Bacillati</taxon>
        <taxon>Actinomycetota</taxon>
        <taxon>Actinomycetes</taxon>
        <taxon>Pseudonocardiales</taxon>
        <taxon>Pseudonocardiaceae</taxon>
        <taxon>Saccharopolyspora</taxon>
    </lineage>
</organism>
<evidence type="ECO:0000256" key="1">
    <source>
        <dbReference type="ARBA" id="ARBA00000085"/>
    </source>
</evidence>
<keyword evidence="7" id="KW-1133">Transmembrane helix</keyword>
<sequence length="218" mass="23005">MHTITDSARAPGHQRTRGPGSRGGAELHSLLHDLGHGLATLSYLADGLRGDPALPGDAAHRLQLMELELDRLLELVALRAGQPSEELFAPRELLTQLVAVKSLAGQAEISLHTDEDVWMRTDQTLLWRMVSNLLDNAVRAAGRGGRVAVAVRRGELGEVRIEITDDGPGFGDGPQGASSLGLGIVLALAQRCGADLQIDSEPCRGTCAVLVFPSGCAA</sequence>
<evidence type="ECO:0000259" key="9">
    <source>
        <dbReference type="PROSITE" id="PS50109"/>
    </source>
</evidence>
<dbReference type="PANTHER" id="PTHR45436">
    <property type="entry name" value="SENSOR HISTIDINE KINASE YKOH"/>
    <property type="match status" value="1"/>
</dbReference>
<dbReference type="Proteomes" id="UP000233786">
    <property type="component" value="Unassembled WGS sequence"/>
</dbReference>
<dbReference type="PROSITE" id="PS50109">
    <property type="entry name" value="HIS_KIN"/>
    <property type="match status" value="1"/>
</dbReference>
<dbReference type="EC" id="2.7.13.3" evidence="2"/>
<dbReference type="STRING" id="994479.GCA_000194155_05558"/>
<dbReference type="AlphaFoldDB" id="A0A2N3Y456"/>
<evidence type="ECO:0000256" key="5">
    <source>
        <dbReference type="ARBA" id="ARBA00022692"/>
    </source>
</evidence>
<keyword evidence="5" id="KW-0812">Transmembrane</keyword>
<evidence type="ECO:0000256" key="8">
    <source>
        <dbReference type="SAM" id="MobiDB-lite"/>
    </source>
</evidence>
<protein>
    <recommendedName>
        <fullName evidence="2">histidine kinase</fullName>
        <ecNumber evidence="2">2.7.13.3</ecNumber>
    </recommendedName>
</protein>
<evidence type="ECO:0000256" key="4">
    <source>
        <dbReference type="ARBA" id="ARBA00022679"/>
    </source>
</evidence>
<dbReference type="SUPFAM" id="SSF55874">
    <property type="entry name" value="ATPase domain of HSP90 chaperone/DNA topoisomerase II/histidine kinase"/>
    <property type="match status" value="1"/>
</dbReference>
<evidence type="ECO:0000313" key="10">
    <source>
        <dbReference type="EMBL" id="PKW17719.1"/>
    </source>
</evidence>
<dbReference type="InterPro" id="IPR050428">
    <property type="entry name" value="TCS_sensor_his_kinase"/>
</dbReference>
<dbReference type="EMBL" id="PJNB01000001">
    <property type="protein sequence ID" value="PKW17719.1"/>
    <property type="molecule type" value="Genomic_DNA"/>
</dbReference>
<evidence type="ECO:0000256" key="3">
    <source>
        <dbReference type="ARBA" id="ARBA00022553"/>
    </source>
</evidence>
<name>A0A2N3Y456_SACSN</name>
<comment type="caution">
    <text evidence="10">The sequence shown here is derived from an EMBL/GenBank/DDBJ whole genome shotgun (WGS) entry which is preliminary data.</text>
</comment>
<gene>
    <name evidence="10" type="ORF">A8926_5722</name>
</gene>
<evidence type="ECO:0000256" key="2">
    <source>
        <dbReference type="ARBA" id="ARBA00012438"/>
    </source>
</evidence>
<keyword evidence="3" id="KW-0597">Phosphoprotein</keyword>
<proteinExistence type="predicted"/>
<dbReference type="InterPro" id="IPR003594">
    <property type="entry name" value="HATPase_dom"/>
</dbReference>
<dbReference type="InterPro" id="IPR005467">
    <property type="entry name" value="His_kinase_dom"/>
</dbReference>
<evidence type="ECO:0000256" key="7">
    <source>
        <dbReference type="ARBA" id="ARBA00022989"/>
    </source>
</evidence>
<dbReference type="OrthoDB" id="3474644at2"/>
<dbReference type="RefSeq" id="WP_143539653.1">
    <property type="nucleotide sequence ID" value="NZ_CP061007.1"/>
</dbReference>
<comment type="catalytic activity">
    <reaction evidence="1">
        <text>ATP + protein L-histidine = ADP + protein N-phospho-L-histidine.</text>
        <dbReference type="EC" id="2.7.13.3"/>
    </reaction>
</comment>
<reference evidence="10" key="1">
    <citation type="submission" date="2017-12" db="EMBL/GenBank/DDBJ databases">
        <title>Sequencing the genomes of 1000 Actinobacteria strains.</title>
        <authorList>
            <person name="Klenk H.-P."/>
        </authorList>
    </citation>
    <scope>NUCLEOTIDE SEQUENCE [LARGE SCALE GENOMIC DNA]</scope>
    <source>
        <strain evidence="10">DSM 44228</strain>
    </source>
</reference>
<dbReference type="GO" id="GO:0004673">
    <property type="term" value="F:protein histidine kinase activity"/>
    <property type="evidence" value="ECO:0007669"/>
    <property type="project" value="UniProtKB-EC"/>
</dbReference>
<dbReference type="Pfam" id="PF02518">
    <property type="entry name" value="HATPase_c"/>
    <property type="match status" value="1"/>
</dbReference>
<keyword evidence="11" id="KW-1185">Reference proteome</keyword>